<dbReference type="AlphaFoldDB" id="A0A8A1LUP2"/>
<accession>A0A8A1LUP2</accession>
<dbReference type="VEuPathDB" id="FungiDB:I7I53_04465"/>
<reference evidence="1" key="1">
    <citation type="submission" date="2021-01" db="EMBL/GenBank/DDBJ databases">
        <title>Chromosome-level genome assembly of a human fungal pathogen reveals clustering of transcriptionally co-regulated genes.</title>
        <authorList>
            <person name="Voorhies M."/>
            <person name="Cohen S."/>
            <person name="Shea T.P."/>
            <person name="Petrus S."/>
            <person name="Munoz J.F."/>
            <person name="Poplawski S."/>
            <person name="Goldman W.E."/>
            <person name="Michael T."/>
            <person name="Cuomo C.A."/>
            <person name="Sil A."/>
            <person name="Beyhan S."/>
        </authorList>
    </citation>
    <scope>NUCLEOTIDE SEQUENCE</scope>
    <source>
        <strain evidence="1">H88</strain>
    </source>
</reference>
<dbReference type="Proteomes" id="UP000663419">
    <property type="component" value="Chromosome 5"/>
</dbReference>
<proteinExistence type="predicted"/>
<evidence type="ECO:0000313" key="1">
    <source>
        <dbReference type="EMBL" id="QSS56293.1"/>
    </source>
</evidence>
<organism evidence="1 2">
    <name type="scientific">Ajellomyces capsulatus (strain H88)</name>
    <name type="common">Darling's disease fungus</name>
    <name type="synonym">Histoplasma capsulatum</name>
    <dbReference type="NCBI Taxonomy" id="544711"/>
    <lineage>
        <taxon>Eukaryota</taxon>
        <taxon>Fungi</taxon>
        <taxon>Dikarya</taxon>
        <taxon>Ascomycota</taxon>
        <taxon>Pezizomycotina</taxon>
        <taxon>Eurotiomycetes</taxon>
        <taxon>Eurotiomycetidae</taxon>
        <taxon>Onygenales</taxon>
        <taxon>Ajellomycetaceae</taxon>
        <taxon>Histoplasma</taxon>
    </lineage>
</organism>
<gene>
    <name evidence="1" type="ORF">I7I53_04465</name>
</gene>
<name>A0A8A1LUP2_AJEC8</name>
<protein>
    <submittedName>
        <fullName evidence="1">Uncharacterized protein</fullName>
    </submittedName>
</protein>
<evidence type="ECO:0000313" key="2">
    <source>
        <dbReference type="Proteomes" id="UP000663419"/>
    </source>
</evidence>
<dbReference type="EMBL" id="CP069106">
    <property type="protein sequence ID" value="QSS56293.1"/>
    <property type="molecule type" value="Genomic_DNA"/>
</dbReference>
<sequence length="96" mass="11099">MPPNEAVIEQAITQLNQQLTPKYAEVSKKFGINCVTLMQWFKGQQIFKAEATSIYCQNLTNTEEQHLLFHINQLFNHGFPVTPQILCNFVFEIIKV</sequence>